<comment type="subcellular location">
    <subcellularLocation>
        <location evidence="1">Cytoplasm</location>
    </subcellularLocation>
</comment>
<evidence type="ECO:0000256" key="4">
    <source>
        <dbReference type="ARBA" id="ARBA00022803"/>
    </source>
</evidence>
<sequence>MKKRNSIWLIILLGFNFCFAQSDSIKIKNLYDEARGNVYNNPKEALRQIDILIKKSQENVNQLVDIHILKATAYSNLRDNEKALENLNKTYELVNILKKKEQKVSVLHRIASIYQNLKLYDKSLIYLNEAEKIINQFDKKQDKLEAISYNYTVRGLIFKDLNNFESAVDYFNKGIESYNQVENVFVANSNKSVIHYNLGYCYLKTDIKASEKAFTESYRLAQLVGTKILLAYSLKGLGEYYFKINDYKTSNEKLNEAIILFQNLEDPILKRNVYSLVGLNSIALQEWQQYEKADSLSNIYNKKVLDSENKTIGLAIKSIKEEAKKSIKTSSSNIILISIALFIILLIISILFFIKKDKINKKIVKKQEELTTILHKK</sequence>
<evidence type="ECO:0000256" key="3">
    <source>
        <dbReference type="ARBA" id="ARBA00022737"/>
    </source>
</evidence>
<proteinExistence type="inferred from homology"/>
<evidence type="ECO:0000256" key="2">
    <source>
        <dbReference type="ARBA" id="ARBA00022490"/>
    </source>
</evidence>
<dbReference type="SUPFAM" id="SSF48452">
    <property type="entry name" value="TPR-like"/>
    <property type="match status" value="2"/>
</dbReference>
<accession>A0A4Z1B9K9</accession>
<protein>
    <submittedName>
        <fullName evidence="7">Tetratricopeptide repeat protein</fullName>
    </submittedName>
</protein>
<evidence type="ECO:0000256" key="1">
    <source>
        <dbReference type="ARBA" id="ARBA00004496"/>
    </source>
</evidence>
<dbReference type="Proteomes" id="UP000297998">
    <property type="component" value="Unassembled WGS sequence"/>
</dbReference>
<keyword evidence="3" id="KW-0677">Repeat</keyword>
<dbReference type="SMART" id="SM00028">
    <property type="entry name" value="TPR"/>
    <property type="match status" value="5"/>
</dbReference>
<gene>
    <name evidence="7" type="ORF">E4J94_07825</name>
</gene>
<dbReference type="PANTHER" id="PTHR46630:SF1">
    <property type="entry name" value="TETRATRICOPEPTIDE REPEAT PROTEIN 29"/>
    <property type="match status" value="1"/>
</dbReference>
<keyword evidence="4" id="KW-0802">TPR repeat</keyword>
<keyword evidence="6" id="KW-0472">Membrane</keyword>
<dbReference type="Pfam" id="PF13181">
    <property type="entry name" value="TPR_8"/>
    <property type="match status" value="2"/>
</dbReference>
<keyword evidence="8" id="KW-1185">Reference proteome</keyword>
<organism evidence="7 8">
    <name type="scientific">Empedobacter tilapiae</name>
    <dbReference type="NCBI Taxonomy" id="2491114"/>
    <lineage>
        <taxon>Bacteria</taxon>
        <taxon>Pseudomonadati</taxon>
        <taxon>Bacteroidota</taxon>
        <taxon>Flavobacteriia</taxon>
        <taxon>Flavobacteriales</taxon>
        <taxon>Weeksellaceae</taxon>
        <taxon>Empedobacter</taxon>
    </lineage>
</organism>
<dbReference type="AlphaFoldDB" id="A0A4Z1B9K9"/>
<evidence type="ECO:0000313" key="8">
    <source>
        <dbReference type="Proteomes" id="UP000297998"/>
    </source>
</evidence>
<evidence type="ECO:0000313" key="7">
    <source>
        <dbReference type="EMBL" id="TGN27118.1"/>
    </source>
</evidence>
<keyword evidence="6" id="KW-1133">Transmembrane helix</keyword>
<dbReference type="Gene3D" id="1.25.40.10">
    <property type="entry name" value="Tetratricopeptide repeat domain"/>
    <property type="match status" value="2"/>
</dbReference>
<dbReference type="EMBL" id="SRPE01000005">
    <property type="protein sequence ID" value="TGN27118.1"/>
    <property type="molecule type" value="Genomic_DNA"/>
</dbReference>
<dbReference type="InterPro" id="IPR019734">
    <property type="entry name" value="TPR_rpt"/>
</dbReference>
<reference evidence="7 8" key="1">
    <citation type="submission" date="2019-03" db="EMBL/GenBank/DDBJ databases">
        <title>Empedobacter tilapiae sp. nov., isolated from an intestine of Nile tilapia Oreochromis niloticus.</title>
        <authorList>
            <person name="Kim Y.-O."/>
            <person name="Yoon J.-H."/>
        </authorList>
    </citation>
    <scope>NUCLEOTIDE SEQUENCE [LARGE SCALE GENOMIC DNA]</scope>
    <source>
        <strain evidence="7 8">MRS2</strain>
    </source>
</reference>
<comment type="similarity">
    <text evidence="5">Belongs to the Rap family.</text>
</comment>
<dbReference type="GO" id="GO:0005737">
    <property type="term" value="C:cytoplasm"/>
    <property type="evidence" value="ECO:0007669"/>
    <property type="project" value="UniProtKB-SubCell"/>
</dbReference>
<dbReference type="InterPro" id="IPR011990">
    <property type="entry name" value="TPR-like_helical_dom_sf"/>
</dbReference>
<dbReference type="InterPro" id="IPR051476">
    <property type="entry name" value="Bac_ResReg_Asp_Phosphatase"/>
</dbReference>
<feature type="transmembrane region" description="Helical" evidence="6">
    <location>
        <begin position="334"/>
        <end position="354"/>
    </location>
</feature>
<evidence type="ECO:0000256" key="6">
    <source>
        <dbReference type="SAM" id="Phobius"/>
    </source>
</evidence>
<keyword evidence="2" id="KW-0963">Cytoplasm</keyword>
<name>A0A4Z1B9K9_9FLAO</name>
<comment type="caution">
    <text evidence="7">The sequence shown here is derived from an EMBL/GenBank/DDBJ whole genome shotgun (WGS) entry which is preliminary data.</text>
</comment>
<evidence type="ECO:0000256" key="5">
    <source>
        <dbReference type="ARBA" id="ARBA00038253"/>
    </source>
</evidence>
<dbReference type="RefSeq" id="WP_135835278.1">
    <property type="nucleotide sequence ID" value="NZ_CAUQWU010000005.1"/>
</dbReference>
<keyword evidence="6" id="KW-0812">Transmembrane</keyword>
<dbReference type="PANTHER" id="PTHR46630">
    <property type="entry name" value="TETRATRICOPEPTIDE REPEAT PROTEIN 29"/>
    <property type="match status" value="1"/>
</dbReference>
<dbReference type="OrthoDB" id="1253697at2"/>